<keyword evidence="1" id="KW-0472">Membrane</keyword>
<dbReference type="PANTHER" id="PTHR21525">
    <property type="entry name" value="MOTILE SPERM PROTEIN"/>
    <property type="match status" value="1"/>
</dbReference>
<gene>
    <name evidence="2" type="ORF">PENTCL1PPCAC_806</name>
</gene>
<sequence>MYICFSAAMTEFFRKLDLASSSVFECRKDTSNVVIGVWKVCVLFQLSGDVYEIYHSIKKDYKRGTASNTIHKTAEVLGAWAGTINGAKLGASLASKLTDSDLLALLGAFVFGSVGSTFGAFLGVNVAQQCIVRRDEEK</sequence>
<protein>
    <submittedName>
        <fullName evidence="2">Uncharacterized protein</fullName>
    </submittedName>
</protein>
<proteinExistence type="predicted"/>
<accession>A0AAV5S6Y4</accession>
<organism evidence="2 3">
    <name type="scientific">Pristionchus entomophagus</name>
    <dbReference type="NCBI Taxonomy" id="358040"/>
    <lineage>
        <taxon>Eukaryota</taxon>
        <taxon>Metazoa</taxon>
        <taxon>Ecdysozoa</taxon>
        <taxon>Nematoda</taxon>
        <taxon>Chromadorea</taxon>
        <taxon>Rhabditida</taxon>
        <taxon>Rhabditina</taxon>
        <taxon>Diplogasteromorpha</taxon>
        <taxon>Diplogasteroidea</taxon>
        <taxon>Neodiplogasteridae</taxon>
        <taxon>Pristionchus</taxon>
    </lineage>
</organism>
<keyword evidence="1" id="KW-1133">Transmembrane helix</keyword>
<evidence type="ECO:0000313" key="2">
    <source>
        <dbReference type="EMBL" id="GMS78631.1"/>
    </source>
</evidence>
<dbReference type="PANTHER" id="PTHR21525:SF9">
    <property type="entry name" value="CHANNEL_COLICIN DOMAIN-CONTAINING PROTEIN"/>
    <property type="match status" value="1"/>
</dbReference>
<comment type="caution">
    <text evidence="2">The sequence shown here is derived from an EMBL/GenBank/DDBJ whole genome shotgun (WGS) entry which is preliminary data.</text>
</comment>
<evidence type="ECO:0000256" key="1">
    <source>
        <dbReference type="SAM" id="Phobius"/>
    </source>
</evidence>
<keyword evidence="3" id="KW-1185">Reference proteome</keyword>
<dbReference type="AlphaFoldDB" id="A0AAV5S6Y4"/>
<evidence type="ECO:0000313" key="3">
    <source>
        <dbReference type="Proteomes" id="UP001432027"/>
    </source>
</evidence>
<feature type="transmembrane region" description="Helical" evidence="1">
    <location>
        <begin position="102"/>
        <end position="124"/>
    </location>
</feature>
<dbReference type="EMBL" id="BTSX01000001">
    <property type="protein sequence ID" value="GMS78631.1"/>
    <property type="molecule type" value="Genomic_DNA"/>
</dbReference>
<name>A0AAV5S6Y4_9BILA</name>
<reference evidence="2" key="1">
    <citation type="submission" date="2023-10" db="EMBL/GenBank/DDBJ databases">
        <title>Genome assembly of Pristionchus species.</title>
        <authorList>
            <person name="Yoshida K."/>
            <person name="Sommer R.J."/>
        </authorList>
    </citation>
    <scope>NUCLEOTIDE SEQUENCE</scope>
    <source>
        <strain evidence="2">RS0144</strain>
    </source>
</reference>
<keyword evidence="1" id="KW-0812">Transmembrane</keyword>
<dbReference type="Proteomes" id="UP001432027">
    <property type="component" value="Unassembled WGS sequence"/>
</dbReference>